<dbReference type="InterPro" id="IPR015500">
    <property type="entry name" value="Peptidase_S8_subtilisin-rel"/>
</dbReference>
<dbReference type="PRINTS" id="PR00723">
    <property type="entry name" value="SUBTILISIN"/>
</dbReference>
<dbReference type="GO" id="GO:0004252">
    <property type="term" value="F:serine-type endopeptidase activity"/>
    <property type="evidence" value="ECO:0007669"/>
    <property type="project" value="UniProtKB-UniRule"/>
</dbReference>
<sequence length="426" mass="47183">MANRETHSITDQDFSSQTPLLSKHPSEAASVTLDPIRQFLSIPDSYLIIFKQGTKQETVLSHHDEIEEIQRIEKFLTSRDLDFGIIHKYEIGNFSGYSGKFSSSVIRIIQTYEEVDYVEQDKYIEAASIQNRAPWGLARISHREVLNSVTFDKYMYEKNGGKYVTVYVLDTGIYDKHNDFDGRASFGVNLLNCSSEEDTNGHGTHSAGIIGGKVYGVAKRAKLVSVKILDEDGIGTLSNAIAGINWVFKNHAFGVRRSLSRKWIYKGAVATLNFITTKSTALNQAVDEGAYKGISIVVPAGNNMGNACNYSPSSAKNCITVSASTYYDHDTRPSNFGECVDIYAPGQNILSAWNTDMNSKKVLSGTSTAASHVAGLAAYYTSMVEGQSTPEYIKRKIIYTSTPDIIRVDLVSRSYFEPLAFYETNT</sequence>
<evidence type="ECO:0000259" key="7">
    <source>
        <dbReference type="Pfam" id="PF00082"/>
    </source>
</evidence>
<evidence type="ECO:0000259" key="8">
    <source>
        <dbReference type="Pfam" id="PF05922"/>
    </source>
</evidence>
<dbReference type="InterPro" id="IPR037045">
    <property type="entry name" value="S8pro/Inhibitor_I9_sf"/>
</dbReference>
<gene>
    <name evidence="9" type="ORF">PHYBLDRAFT_105457</name>
</gene>
<evidence type="ECO:0000256" key="3">
    <source>
        <dbReference type="ARBA" id="ARBA00022801"/>
    </source>
</evidence>
<dbReference type="InterPro" id="IPR000209">
    <property type="entry name" value="Peptidase_S8/S53_dom"/>
</dbReference>
<keyword evidence="3 5" id="KW-0378">Hydrolase</keyword>
<keyword evidence="2 5" id="KW-0645">Protease</keyword>
<evidence type="ECO:0000256" key="5">
    <source>
        <dbReference type="PROSITE-ProRule" id="PRU01240"/>
    </source>
</evidence>
<dbReference type="Pfam" id="PF00082">
    <property type="entry name" value="Peptidase_S8"/>
    <property type="match status" value="1"/>
</dbReference>
<dbReference type="CDD" id="cd04077">
    <property type="entry name" value="Peptidases_S8_PCSK9_ProteinaseK_like"/>
    <property type="match status" value="1"/>
</dbReference>
<feature type="region of interest" description="Disordered" evidence="6">
    <location>
        <begin position="1"/>
        <end position="22"/>
    </location>
</feature>
<dbReference type="PANTHER" id="PTHR43806:SF11">
    <property type="entry name" value="CEREVISIN-RELATED"/>
    <property type="match status" value="1"/>
</dbReference>
<dbReference type="InterPro" id="IPR010259">
    <property type="entry name" value="S8pro/Inhibitor_I9"/>
</dbReference>
<evidence type="ECO:0000256" key="1">
    <source>
        <dbReference type="ARBA" id="ARBA00011073"/>
    </source>
</evidence>
<dbReference type="PANTHER" id="PTHR43806">
    <property type="entry name" value="PEPTIDASE S8"/>
    <property type="match status" value="1"/>
</dbReference>
<protein>
    <recommendedName>
        <fullName evidence="11">Peptidase S8/S53 domain-containing protein</fullName>
    </recommendedName>
</protein>
<dbReference type="SUPFAM" id="SSF52743">
    <property type="entry name" value="Subtilisin-like"/>
    <property type="match status" value="1"/>
</dbReference>
<feature type="compositionally biased region" description="Basic and acidic residues" evidence="6">
    <location>
        <begin position="1"/>
        <end position="10"/>
    </location>
</feature>
<dbReference type="EMBL" id="KV440971">
    <property type="protein sequence ID" value="OAD80807.1"/>
    <property type="molecule type" value="Genomic_DNA"/>
</dbReference>
<feature type="domain" description="Inhibitor I9" evidence="8">
    <location>
        <begin position="45"/>
        <end position="125"/>
    </location>
</feature>
<dbReference type="InterPro" id="IPR036852">
    <property type="entry name" value="Peptidase_S8/S53_dom_sf"/>
</dbReference>
<dbReference type="GO" id="GO:0005615">
    <property type="term" value="C:extracellular space"/>
    <property type="evidence" value="ECO:0007669"/>
    <property type="project" value="TreeGrafter"/>
</dbReference>
<proteinExistence type="inferred from homology"/>
<dbReference type="PROSITE" id="PS00136">
    <property type="entry name" value="SUBTILASE_ASP"/>
    <property type="match status" value="1"/>
</dbReference>
<dbReference type="InterPro" id="IPR050131">
    <property type="entry name" value="Peptidase_S8_subtilisin-like"/>
</dbReference>
<dbReference type="InParanoid" id="A0A167R469"/>
<dbReference type="PROSITE" id="PS51892">
    <property type="entry name" value="SUBTILASE"/>
    <property type="match status" value="1"/>
</dbReference>
<evidence type="ECO:0000256" key="6">
    <source>
        <dbReference type="SAM" id="MobiDB-lite"/>
    </source>
</evidence>
<dbReference type="GO" id="GO:0006508">
    <property type="term" value="P:proteolysis"/>
    <property type="evidence" value="ECO:0007669"/>
    <property type="project" value="UniProtKB-KW"/>
</dbReference>
<evidence type="ECO:0000256" key="4">
    <source>
        <dbReference type="ARBA" id="ARBA00022825"/>
    </source>
</evidence>
<dbReference type="AlphaFoldDB" id="A0A167R469"/>
<dbReference type="RefSeq" id="XP_018298847.1">
    <property type="nucleotide sequence ID" value="XM_018427905.1"/>
</dbReference>
<dbReference type="InterPro" id="IPR023827">
    <property type="entry name" value="Peptidase_S8_Asp-AS"/>
</dbReference>
<dbReference type="Pfam" id="PF05922">
    <property type="entry name" value="Inhibitor_I9"/>
    <property type="match status" value="1"/>
</dbReference>
<reference evidence="10" key="1">
    <citation type="submission" date="2015-06" db="EMBL/GenBank/DDBJ databases">
        <title>Expansion of signal transduction pathways in fungi by whole-genome duplication.</title>
        <authorList>
            <consortium name="DOE Joint Genome Institute"/>
            <person name="Corrochano L.M."/>
            <person name="Kuo A."/>
            <person name="Marcet-Houben M."/>
            <person name="Polaino S."/>
            <person name="Salamov A."/>
            <person name="Villalobos J.M."/>
            <person name="Alvarez M.I."/>
            <person name="Avalos J."/>
            <person name="Benito E.P."/>
            <person name="Benoit I."/>
            <person name="Burger G."/>
            <person name="Camino L.P."/>
            <person name="Canovas D."/>
            <person name="Cerda-Olmedo E."/>
            <person name="Cheng J.-F."/>
            <person name="Dominguez A."/>
            <person name="Elias M."/>
            <person name="Eslava A.P."/>
            <person name="Glaser F."/>
            <person name="Grimwood J."/>
            <person name="Gutierrez G."/>
            <person name="Heitman J."/>
            <person name="Henrissat B."/>
            <person name="Iturriaga E.A."/>
            <person name="Lang B.F."/>
            <person name="Lavin J.L."/>
            <person name="Lee S."/>
            <person name="Li W."/>
            <person name="Lindquist E."/>
            <person name="Lopez-Garcia S."/>
            <person name="Luque E.M."/>
            <person name="Marcos A.T."/>
            <person name="Martin J."/>
            <person name="McCluskey K."/>
            <person name="Medina H.R."/>
            <person name="Miralles-Duran A."/>
            <person name="Miyazaki A."/>
            <person name="Munoz-Torres E."/>
            <person name="Oguiza J.A."/>
            <person name="Ohm R."/>
            <person name="Olmedo M."/>
            <person name="Orejas M."/>
            <person name="Ortiz-Castellanos L."/>
            <person name="Pisabarro A.G."/>
            <person name="Rodriguez-Romero J."/>
            <person name="Ruiz-Herrera J."/>
            <person name="Ruiz-Vazquez R."/>
            <person name="Sanz C."/>
            <person name="Schackwitz W."/>
            <person name="Schmutz J."/>
            <person name="Shahriari M."/>
            <person name="Shelest E."/>
            <person name="Silva-Franco F."/>
            <person name="Soanes D."/>
            <person name="Syed K."/>
            <person name="Tagua V.G."/>
            <person name="Talbot N.J."/>
            <person name="Thon M."/>
            <person name="De vries R.P."/>
            <person name="Wiebenga A."/>
            <person name="Yadav J.S."/>
            <person name="Braun E.L."/>
            <person name="Baker S."/>
            <person name="Garre V."/>
            <person name="Horwitz B."/>
            <person name="Torres-Martinez S."/>
            <person name="Idnurm A."/>
            <person name="Herrera-Estrella A."/>
            <person name="Gabaldon T."/>
            <person name="Grigoriev I.V."/>
        </authorList>
    </citation>
    <scope>NUCLEOTIDE SEQUENCE [LARGE SCALE GENOMIC DNA]</scope>
    <source>
        <strain evidence="10">NRRL 1555(-)</strain>
    </source>
</reference>
<feature type="domain" description="Peptidase S8/S53" evidence="7">
    <location>
        <begin position="161"/>
        <end position="402"/>
    </location>
</feature>
<accession>A0A167R469</accession>
<dbReference type="STRING" id="763407.A0A167R469"/>
<keyword evidence="10" id="KW-1185">Reference proteome</keyword>
<feature type="active site" description="Charge relay system" evidence="5">
    <location>
        <position position="170"/>
    </location>
</feature>
<dbReference type="Proteomes" id="UP000077315">
    <property type="component" value="Unassembled WGS sequence"/>
</dbReference>
<evidence type="ECO:0000313" key="10">
    <source>
        <dbReference type="Proteomes" id="UP000077315"/>
    </source>
</evidence>
<evidence type="ECO:0008006" key="11">
    <source>
        <dbReference type="Google" id="ProtNLM"/>
    </source>
</evidence>
<keyword evidence="4 5" id="KW-0720">Serine protease</keyword>
<dbReference type="OrthoDB" id="206201at2759"/>
<dbReference type="FunFam" id="3.40.50.200:FF:000007">
    <property type="entry name" value="Subtilisin-like serine protease"/>
    <property type="match status" value="1"/>
</dbReference>
<evidence type="ECO:0000256" key="2">
    <source>
        <dbReference type="ARBA" id="ARBA00022670"/>
    </source>
</evidence>
<dbReference type="GeneID" id="28988811"/>
<dbReference type="VEuPathDB" id="FungiDB:PHYBLDRAFT_105457"/>
<organism evidence="9 10">
    <name type="scientific">Phycomyces blakesleeanus (strain ATCC 8743b / DSM 1359 / FGSC 10004 / NBRC 33097 / NRRL 1555)</name>
    <dbReference type="NCBI Taxonomy" id="763407"/>
    <lineage>
        <taxon>Eukaryota</taxon>
        <taxon>Fungi</taxon>
        <taxon>Fungi incertae sedis</taxon>
        <taxon>Mucoromycota</taxon>
        <taxon>Mucoromycotina</taxon>
        <taxon>Mucoromycetes</taxon>
        <taxon>Mucorales</taxon>
        <taxon>Phycomycetaceae</taxon>
        <taxon>Phycomyces</taxon>
    </lineage>
</organism>
<feature type="active site" description="Charge relay system" evidence="5">
    <location>
        <position position="202"/>
    </location>
</feature>
<feature type="compositionally biased region" description="Polar residues" evidence="6">
    <location>
        <begin position="11"/>
        <end position="20"/>
    </location>
</feature>
<comment type="similarity">
    <text evidence="1 5">Belongs to the peptidase S8 family.</text>
</comment>
<dbReference type="InterPro" id="IPR034193">
    <property type="entry name" value="PCSK9_ProteinaseK-like"/>
</dbReference>
<dbReference type="Gene3D" id="3.30.70.80">
    <property type="entry name" value="Peptidase S8 propeptide/proteinase inhibitor I9"/>
    <property type="match status" value="1"/>
</dbReference>
<feature type="active site" description="Charge relay system" evidence="5">
    <location>
        <position position="367"/>
    </location>
</feature>
<dbReference type="Gene3D" id="3.40.50.200">
    <property type="entry name" value="Peptidase S8/S53 domain"/>
    <property type="match status" value="1"/>
</dbReference>
<evidence type="ECO:0000313" key="9">
    <source>
        <dbReference type="EMBL" id="OAD80807.1"/>
    </source>
</evidence>
<name>A0A167R469_PHYB8</name>